<dbReference type="PANTHER" id="PTHR35908">
    <property type="entry name" value="HYPOTHETICAL FUSION PROTEIN"/>
    <property type="match status" value="1"/>
</dbReference>
<dbReference type="AlphaFoldDB" id="A0A7Y9LR19"/>
<dbReference type="Proteomes" id="UP000521748">
    <property type="component" value="Unassembled WGS sequence"/>
</dbReference>
<evidence type="ECO:0000313" key="3">
    <source>
        <dbReference type="Proteomes" id="UP000521748"/>
    </source>
</evidence>
<gene>
    <name evidence="2" type="ORF">FHU41_000236</name>
</gene>
<reference evidence="2 3" key="1">
    <citation type="submission" date="2020-07" db="EMBL/GenBank/DDBJ databases">
        <title>Sequencing the genomes of 1000 actinobacteria strains.</title>
        <authorList>
            <person name="Klenk H.-P."/>
        </authorList>
    </citation>
    <scope>NUCLEOTIDE SEQUENCE [LARGE SCALE GENOMIC DNA]</scope>
    <source>
        <strain evidence="2 3">DSM 102047</strain>
    </source>
</reference>
<dbReference type="SUPFAM" id="SSF54593">
    <property type="entry name" value="Glyoxalase/Bleomycin resistance protein/Dihydroxybiphenyl dioxygenase"/>
    <property type="match status" value="1"/>
</dbReference>
<dbReference type="CDD" id="cd06587">
    <property type="entry name" value="VOC"/>
    <property type="match status" value="1"/>
</dbReference>
<accession>A0A7Y9LR19</accession>
<dbReference type="InterPro" id="IPR041581">
    <property type="entry name" value="Glyoxalase_6"/>
</dbReference>
<dbReference type="PANTHER" id="PTHR35908:SF1">
    <property type="entry name" value="CONSERVED PROTEIN"/>
    <property type="match status" value="1"/>
</dbReference>
<dbReference type="GO" id="GO:0016829">
    <property type="term" value="F:lyase activity"/>
    <property type="evidence" value="ECO:0007669"/>
    <property type="project" value="UniProtKB-KW"/>
</dbReference>
<dbReference type="InterPro" id="IPR037523">
    <property type="entry name" value="VOC_core"/>
</dbReference>
<keyword evidence="2" id="KW-0456">Lyase</keyword>
<dbReference type="PROSITE" id="PS51819">
    <property type="entry name" value="VOC"/>
    <property type="match status" value="1"/>
</dbReference>
<organism evidence="2 3">
    <name type="scientific">Psychromicrobium silvestre</name>
    <dbReference type="NCBI Taxonomy" id="1645614"/>
    <lineage>
        <taxon>Bacteria</taxon>
        <taxon>Bacillati</taxon>
        <taxon>Actinomycetota</taxon>
        <taxon>Actinomycetes</taxon>
        <taxon>Micrococcales</taxon>
        <taxon>Micrococcaceae</taxon>
        <taxon>Psychromicrobium</taxon>
    </lineage>
</organism>
<feature type="domain" description="VOC" evidence="1">
    <location>
        <begin position="3"/>
        <end position="113"/>
    </location>
</feature>
<keyword evidence="3" id="KW-1185">Reference proteome</keyword>
<dbReference type="Gene3D" id="3.10.180.10">
    <property type="entry name" value="2,3-Dihydroxybiphenyl 1,2-Dioxygenase, domain 1"/>
    <property type="match status" value="1"/>
</dbReference>
<dbReference type="InterPro" id="IPR029068">
    <property type="entry name" value="Glyas_Bleomycin-R_OHBP_Dase"/>
</dbReference>
<dbReference type="Pfam" id="PF18029">
    <property type="entry name" value="Glyoxalase_6"/>
    <property type="match status" value="1"/>
</dbReference>
<sequence length="114" mass="12859">MPELSSIMINALDARKLAEFWSAFLNTEIAADHEDFIWLKATEDQSRLAFQQVAEPTEGRRRLHLDFTADDPERELARALELGASQLEDHTSGSFHWVVLADPEGNEFCLSAAE</sequence>
<protein>
    <submittedName>
        <fullName evidence="2">Putative enzyme related to lactoylglutathione lyase</fullName>
    </submittedName>
</protein>
<proteinExistence type="predicted"/>
<dbReference type="EMBL" id="JACBYQ010000001">
    <property type="protein sequence ID" value="NYE94015.1"/>
    <property type="molecule type" value="Genomic_DNA"/>
</dbReference>
<dbReference type="RefSeq" id="WP_246279398.1">
    <property type="nucleotide sequence ID" value="NZ_JACBYQ010000001.1"/>
</dbReference>
<evidence type="ECO:0000259" key="1">
    <source>
        <dbReference type="PROSITE" id="PS51819"/>
    </source>
</evidence>
<evidence type="ECO:0000313" key="2">
    <source>
        <dbReference type="EMBL" id="NYE94015.1"/>
    </source>
</evidence>
<comment type="caution">
    <text evidence="2">The sequence shown here is derived from an EMBL/GenBank/DDBJ whole genome shotgun (WGS) entry which is preliminary data.</text>
</comment>
<name>A0A7Y9LR19_9MICC</name>